<gene>
    <name evidence="7" type="ORF">MWG07_12650</name>
</gene>
<sequence>ELLLMQIKTGLLKMSKMVREKMTIQDIETLTPQSLLNTRPLNDLILDFFGSGQLSQFMDQSNPLAELTHKRRISALGPGGLSRER</sequence>
<evidence type="ECO:0000256" key="4">
    <source>
        <dbReference type="ARBA" id="ARBA00022695"/>
    </source>
</evidence>
<keyword evidence="3" id="KW-0808">Transferase</keyword>
<dbReference type="Proteomes" id="UP001173223">
    <property type="component" value="Unassembled WGS sequence"/>
</dbReference>
<feature type="non-terminal residue" evidence="7">
    <location>
        <position position="85"/>
    </location>
</feature>
<evidence type="ECO:0000256" key="5">
    <source>
        <dbReference type="ARBA" id="ARBA00023163"/>
    </source>
</evidence>
<accession>A0AAW6WEH2</accession>
<dbReference type="GO" id="GO:0003899">
    <property type="term" value="F:DNA-directed RNA polymerase activity"/>
    <property type="evidence" value="ECO:0007669"/>
    <property type="project" value="UniProtKB-EC"/>
</dbReference>
<feature type="non-terminal residue" evidence="7">
    <location>
        <position position="1"/>
    </location>
</feature>
<dbReference type="GO" id="GO:0000428">
    <property type="term" value="C:DNA-directed RNA polymerase complex"/>
    <property type="evidence" value="ECO:0007669"/>
    <property type="project" value="UniProtKB-KW"/>
</dbReference>
<feature type="domain" description="RNA polymerase Rpb2" evidence="6">
    <location>
        <begin position="56"/>
        <end position="84"/>
    </location>
</feature>
<reference evidence="7" key="1">
    <citation type="journal article" date="2022" name="Gene">
        <title>A genome-led study on the pathogenesis of Fusobacterium necrophorum infections.</title>
        <authorList>
            <person name="Thapa G."/>
            <person name="Jayal A."/>
            <person name="Sikazwe E."/>
            <person name="Perry T."/>
            <person name="Mohammed Al Balushi A."/>
            <person name="Livingstone P."/>
        </authorList>
    </citation>
    <scope>NUCLEOTIDE SEQUENCE</scope>
    <source>
        <strain evidence="7">BRON_8</strain>
    </source>
</reference>
<reference evidence="7" key="2">
    <citation type="submission" date="2022-04" db="EMBL/GenBank/DDBJ databases">
        <authorList>
            <person name="Livingstone P.G."/>
        </authorList>
    </citation>
    <scope>NUCLEOTIDE SEQUENCE</scope>
    <source>
        <strain evidence="7">BRON_8</strain>
    </source>
</reference>
<evidence type="ECO:0000313" key="8">
    <source>
        <dbReference type="Proteomes" id="UP001173223"/>
    </source>
</evidence>
<proteinExistence type="predicted"/>
<dbReference type="EC" id="2.7.7.6" evidence="1"/>
<evidence type="ECO:0000256" key="3">
    <source>
        <dbReference type="ARBA" id="ARBA00022679"/>
    </source>
</evidence>
<keyword evidence="2" id="KW-0240">DNA-directed RNA polymerase</keyword>
<evidence type="ECO:0000313" key="7">
    <source>
        <dbReference type="EMBL" id="MDK4513087.1"/>
    </source>
</evidence>
<dbReference type="GO" id="GO:0003677">
    <property type="term" value="F:DNA binding"/>
    <property type="evidence" value="ECO:0007669"/>
    <property type="project" value="InterPro"/>
</dbReference>
<keyword evidence="5" id="KW-0804">Transcription</keyword>
<keyword evidence="8" id="KW-1185">Reference proteome</keyword>
<dbReference type="InterPro" id="IPR007645">
    <property type="entry name" value="RNA_pol_Rpb2_3"/>
</dbReference>
<name>A0AAW6WEH2_9FUSO</name>
<protein>
    <recommendedName>
        <fullName evidence="1">DNA-directed RNA polymerase</fullName>
        <ecNumber evidence="1">2.7.7.6</ecNumber>
    </recommendedName>
</protein>
<evidence type="ECO:0000256" key="2">
    <source>
        <dbReference type="ARBA" id="ARBA00022478"/>
    </source>
</evidence>
<dbReference type="EMBL" id="JAMGTK010000074">
    <property type="protein sequence ID" value="MDK4513087.1"/>
    <property type="molecule type" value="Genomic_DNA"/>
</dbReference>
<dbReference type="AlphaFoldDB" id="A0AAW6WEH2"/>
<evidence type="ECO:0000259" key="6">
    <source>
        <dbReference type="Pfam" id="PF04565"/>
    </source>
</evidence>
<dbReference type="Gene3D" id="3.90.1100.10">
    <property type="match status" value="1"/>
</dbReference>
<dbReference type="RefSeq" id="WP_285049495.1">
    <property type="nucleotide sequence ID" value="NZ_JAMGTK010000074.1"/>
</dbReference>
<dbReference type="SUPFAM" id="SSF64484">
    <property type="entry name" value="beta and beta-prime subunits of DNA dependent RNA-polymerase"/>
    <property type="match status" value="1"/>
</dbReference>
<organism evidence="7 8">
    <name type="scientific">Fusobacterium necrophorum</name>
    <dbReference type="NCBI Taxonomy" id="859"/>
    <lineage>
        <taxon>Bacteria</taxon>
        <taxon>Fusobacteriati</taxon>
        <taxon>Fusobacteriota</taxon>
        <taxon>Fusobacteriia</taxon>
        <taxon>Fusobacteriales</taxon>
        <taxon>Fusobacteriaceae</taxon>
        <taxon>Fusobacterium</taxon>
    </lineage>
</organism>
<comment type="caution">
    <text evidence="7">The sequence shown here is derived from an EMBL/GenBank/DDBJ whole genome shotgun (WGS) entry which is preliminary data.</text>
</comment>
<evidence type="ECO:0000256" key="1">
    <source>
        <dbReference type="ARBA" id="ARBA00012418"/>
    </source>
</evidence>
<dbReference type="Pfam" id="PF04565">
    <property type="entry name" value="RNA_pol_Rpb2_3"/>
    <property type="match status" value="1"/>
</dbReference>
<keyword evidence="4" id="KW-0548">Nucleotidyltransferase</keyword>
<dbReference type="GO" id="GO:0006351">
    <property type="term" value="P:DNA-templated transcription"/>
    <property type="evidence" value="ECO:0007669"/>
    <property type="project" value="InterPro"/>
</dbReference>